<gene>
    <name evidence="7" type="primary">BSPRY</name>
</gene>
<dbReference type="SUPFAM" id="SSF57845">
    <property type="entry name" value="B-box zinc-binding domain"/>
    <property type="match status" value="1"/>
</dbReference>
<dbReference type="GeneID" id="110087447"/>
<dbReference type="InterPro" id="IPR001870">
    <property type="entry name" value="B30.2/SPRY"/>
</dbReference>
<dbReference type="PANTHER" id="PTHR24103">
    <property type="entry name" value="E3 UBIQUITIN-PROTEIN LIGASE TRIM"/>
    <property type="match status" value="1"/>
</dbReference>
<dbReference type="SUPFAM" id="SSF49899">
    <property type="entry name" value="Concanavalin A-like lectins/glucanases"/>
    <property type="match status" value="1"/>
</dbReference>
<dbReference type="SMART" id="SM00449">
    <property type="entry name" value="SPRY"/>
    <property type="match status" value="1"/>
</dbReference>
<evidence type="ECO:0000256" key="3">
    <source>
        <dbReference type="ARBA" id="ARBA00034460"/>
    </source>
</evidence>
<protein>
    <submittedName>
        <fullName evidence="7">B box and SPRY domain-containing protein isoform X1</fullName>
    </submittedName>
</protein>
<keyword evidence="6" id="KW-1185">Reference proteome</keyword>
<feature type="region of interest" description="Disordered" evidence="4">
    <location>
        <begin position="1"/>
        <end position="36"/>
    </location>
</feature>
<comment type="function">
    <text evidence="3">Neurotoxin that produces dose-dependent hypolocomotion and hyperalgesia in mice. May directly act on the central nervous system, as it is 6500-fold more potent when administered intracerebroventricularly than intraperitoneal.</text>
</comment>
<dbReference type="RefSeq" id="XP_072841141.1">
    <property type="nucleotide sequence ID" value="XM_072985040.1"/>
</dbReference>
<dbReference type="InterPro" id="IPR013320">
    <property type="entry name" value="ConA-like_dom_sf"/>
</dbReference>
<proteinExistence type="inferred from homology"/>
<evidence type="ECO:0000313" key="7">
    <source>
        <dbReference type="RefSeq" id="XP_072841141.1"/>
    </source>
</evidence>
<dbReference type="Pfam" id="PF00622">
    <property type="entry name" value="SPRY"/>
    <property type="match status" value="1"/>
</dbReference>
<dbReference type="Proteomes" id="UP001652642">
    <property type="component" value="Chromosome Z"/>
</dbReference>
<dbReference type="Pfam" id="PF13765">
    <property type="entry name" value="PRY"/>
    <property type="match status" value="1"/>
</dbReference>
<dbReference type="InterPro" id="IPR043136">
    <property type="entry name" value="B30.2/SPRY_sf"/>
</dbReference>
<keyword evidence="2" id="KW-0800">Toxin</keyword>
<feature type="compositionally biased region" description="Basic and acidic residues" evidence="4">
    <location>
        <begin position="1"/>
        <end position="13"/>
    </location>
</feature>
<sequence length="412" mass="45923">MAQERIAEGRRLGEEDDDDDGAAVPPREGTPGPRHCPAHGLPRDWFCALERRPICARCPSHGACRDHPVRPLALEAADRRNKVVDQCEKLQMQSAAIAKFMAEVLAEKKQSVVSTASHAREVLIRRLNLVRSACESEEQRLLEAAHTEEERAHQSILTQQAHWKEALQKLEALRTYLVAMITATDDHGLVQAEEEILERMEEAEGILQPQESEKLNFNPHCIQSPLVSRLWALAVLSQAADHVHIDEKTVSPLLTLSEDKKMLTFNPRKARKQLDGPARFDHWPNALAEESFCAGVHAWRVRVAGSGAYKLGIASASLQRKGAGPEARLGYNPASWVFSRYDKEFQFSHRDSHQTVELLKCPAEIGVLLDLDAGGLLFYDPDSCAILHTHRENFTGPLYPAVAVADQSISLM</sequence>
<dbReference type="InterPro" id="IPR050143">
    <property type="entry name" value="TRIM/RBCC"/>
</dbReference>
<feature type="domain" description="B30.2/SPRY" evidence="5">
    <location>
        <begin position="223"/>
        <end position="412"/>
    </location>
</feature>
<accession>A0ABM5F6W1</accession>
<evidence type="ECO:0000313" key="6">
    <source>
        <dbReference type="Proteomes" id="UP001652642"/>
    </source>
</evidence>
<keyword evidence="2" id="KW-0528">Neurotoxin</keyword>
<evidence type="ECO:0000259" key="5">
    <source>
        <dbReference type="PROSITE" id="PS50188"/>
    </source>
</evidence>
<dbReference type="InterPro" id="IPR003879">
    <property type="entry name" value="Butyrophylin_SPRY"/>
</dbReference>
<organism evidence="6 7">
    <name type="scientific">Pogona vitticeps</name>
    <name type="common">central bearded dragon</name>
    <dbReference type="NCBI Taxonomy" id="103695"/>
    <lineage>
        <taxon>Eukaryota</taxon>
        <taxon>Metazoa</taxon>
        <taxon>Chordata</taxon>
        <taxon>Craniata</taxon>
        <taxon>Vertebrata</taxon>
        <taxon>Euteleostomi</taxon>
        <taxon>Lepidosauria</taxon>
        <taxon>Squamata</taxon>
        <taxon>Bifurcata</taxon>
        <taxon>Unidentata</taxon>
        <taxon>Episquamata</taxon>
        <taxon>Toxicofera</taxon>
        <taxon>Iguania</taxon>
        <taxon>Acrodonta</taxon>
        <taxon>Agamidae</taxon>
        <taxon>Amphibolurinae</taxon>
        <taxon>Pogona</taxon>
    </lineage>
</organism>
<dbReference type="SMART" id="SM00589">
    <property type="entry name" value="PRY"/>
    <property type="match status" value="1"/>
</dbReference>
<evidence type="ECO:0000256" key="2">
    <source>
        <dbReference type="ARBA" id="ARBA00022699"/>
    </source>
</evidence>
<dbReference type="Gene3D" id="2.60.120.920">
    <property type="match status" value="1"/>
</dbReference>
<comment type="similarity">
    <text evidence="1">Belongs to the ohanin/vespryn family.</text>
</comment>
<reference evidence="7" key="1">
    <citation type="submission" date="2025-08" db="UniProtKB">
        <authorList>
            <consortium name="RefSeq"/>
        </authorList>
    </citation>
    <scope>IDENTIFICATION</scope>
</reference>
<dbReference type="PROSITE" id="PS50188">
    <property type="entry name" value="B302_SPRY"/>
    <property type="match status" value="1"/>
</dbReference>
<dbReference type="InterPro" id="IPR006574">
    <property type="entry name" value="PRY"/>
</dbReference>
<dbReference type="Gene3D" id="3.30.160.60">
    <property type="entry name" value="Classic Zinc Finger"/>
    <property type="match status" value="1"/>
</dbReference>
<evidence type="ECO:0000256" key="1">
    <source>
        <dbReference type="ARBA" id="ARBA00009651"/>
    </source>
</evidence>
<evidence type="ECO:0000256" key="4">
    <source>
        <dbReference type="SAM" id="MobiDB-lite"/>
    </source>
</evidence>
<dbReference type="InterPro" id="IPR003877">
    <property type="entry name" value="SPRY_dom"/>
</dbReference>
<dbReference type="PRINTS" id="PR01407">
    <property type="entry name" value="BUTYPHLNCDUF"/>
</dbReference>
<name>A0ABM5F6W1_9SAUR</name>